<protein>
    <submittedName>
        <fullName evidence="1">Uncharacterized protein</fullName>
    </submittedName>
</protein>
<reference evidence="1 2" key="1">
    <citation type="journal article" date="2020" name="Nat. Food">
        <title>A phased Vanilla planifolia genome enables genetic improvement of flavour and production.</title>
        <authorList>
            <person name="Hasing T."/>
            <person name="Tang H."/>
            <person name="Brym M."/>
            <person name="Khazi F."/>
            <person name="Huang T."/>
            <person name="Chambers A.H."/>
        </authorList>
    </citation>
    <scope>NUCLEOTIDE SEQUENCE [LARGE SCALE GENOMIC DNA]</scope>
    <source>
        <tissue evidence="1">Leaf</tissue>
    </source>
</reference>
<dbReference type="Proteomes" id="UP000636800">
    <property type="component" value="Chromosome 5"/>
</dbReference>
<name>A0A835UZM2_VANPL</name>
<sequence length="119" mass="13495">MNACGKGLEDILVMSYGNVVGIEMLAPRKAAWSARATCSSMGMHIAFKSLNKRVLKSPDWMLLPLSYEEFALKKEKCMLRQLMSQERSHILQNLEIIDKIPILFPAVLLRAFFLLLLTP</sequence>
<dbReference type="OrthoDB" id="747498at2759"/>
<organism evidence="1 2">
    <name type="scientific">Vanilla planifolia</name>
    <name type="common">Vanilla</name>
    <dbReference type="NCBI Taxonomy" id="51239"/>
    <lineage>
        <taxon>Eukaryota</taxon>
        <taxon>Viridiplantae</taxon>
        <taxon>Streptophyta</taxon>
        <taxon>Embryophyta</taxon>
        <taxon>Tracheophyta</taxon>
        <taxon>Spermatophyta</taxon>
        <taxon>Magnoliopsida</taxon>
        <taxon>Liliopsida</taxon>
        <taxon>Asparagales</taxon>
        <taxon>Orchidaceae</taxon>
        <taxon>Vanilloideae</taxon>
        <taxon>Vanilleae</taxon>
        <taxon>Vanilla</taxon>
    </lineage>
</organism>
<evidence type="ECO:0000313" key="2">
    <source>
        <dbReference type="Proteomes" id="UP000636800"/>
    </source>
</evidence>
<evidence type="ECO:0000313" key="1">
    <source>
        <dbReference type="EMBL" id="KAG0479468.1"/>
    </source>
</evidence>
<dbReference type="EMBL" id="JADCNL010000005">
    <property type="protein sequence ID" value="KAG0479468.1"/>
    <property type="molecule type" value="Genomic_DNA"/>
</dbReference>
<comment type="caution">
    <text evidence="1">The sequence shown here is derived from an EMBL/GenBank/DDBJ whole genome shotgun (WGS) entry which is preliminary data.</text>
</comment>
<accession>A0A835UZM2</accession>
<gene>
    <name evidence="1" type="ORF">HPP92_010326</name>
</gene>
<keyword evidence="2" id="KW-1185">Reference proteome</keyword>
<dbReference type="AlphaFoldDB" id="A0A835UZM2"/>
<proteinExistence type="predicted"/>